<protein>
    <submittedName>
        <fullName evidence="1">Uncharacterized protein</fullName>
    </submittedName>
</protein>
<sequence length="100" mass="12128">MENVHYAGQQHYNNANVNNIVNQCKQNLYQPVQVETTDGQLHQGILHSYDNEKLYLLMPHNRDHETQDERVYPYSPFGFGLYGFPFYGVRRFWPYRPFWW</sequence>
<gene>
    <name evidence="1" type="ORF">EV207_13638</name>
</gene>
<accession>A0A4R2NLE6</accession>
<dbReference type="OrthoDB" id="2971291at2"/>
<proteinExistence type="predicted"/>
<evidence type="ECO:0000313" key="2">
    <source>
        <dbReference type="Proteomes" id="UP000295416"/>
    </source>
</evidence>
<dbReference type="RefSeq" id="WP_132747574.1">
    <property type="nucleotide sequence ID" value="NZ_SLXK01000036.1"/>
</dbReference>
<reference evidence="1 2" key="1">
    <citation type="submission" date="2019-03" db="EMBL/GenBank/DDBJ databases">
        <title>Genomic Encyclopedia of Type Strains, Phase IV (KMG-IV): sequencing the most valuable type-strain genomes for metagenomic binning, comparative biology and taxonomic classification.</title>
        <authorList>
            <person name="Goeker M."/>
        </authorList>
    </citation>
    <scope>NUCLEOTIDE SEQUENCE [LARGE SCALE GENOMIC DNA]</scope>
    <source>
        <strain evidence="1 2">DSM 19377</strain>
    </source>
</reference>
<evidence type="ECO:0000313" key="1">
    <source>
        <dbReference type="EMBL" id="TCP22351.1"/>
    </source>
</evidence>
<dbReference type="Proteomes" id="UP000295416">
    <property type="component" value="Unassembled WGS sequence"/>
</dbReference>
<dbReference type="AlphaFoldDB" id="A0A4R2NLE6"/>
<comment type="caution">
    <text evidence="1">The sequence shown here is derived from an EMBL/GenBank/DDBJ whole genome shotgun (WGS) entry which is preliminary data.</text>
</comment>
<organism evidence="1 2">
    <name type="scientific">Scopulibacillus darangshiensis</name>
    <dbReference type="NCBI Taxonomy" id="442528"/>
    <lineage>
        <taxon>Bacteria</taxon>
        <taxon>Bacillati</taxon>
        <taxon>Bacillota</taxon>
        <taxon>Bacilli</taxon>
        <taxon>Bacillales</taxon>
        <taxon>Sporolactobacillaceae</taxon>
        <taxon>Scopulibacillus</taxon>
    </lineage>
</organism>
<name>A0A4R2NLE6_9BACL</name>
<dbReference type="EMBL" id="SLXK01000036">
    <property type="protein sequence ID" value="TCP22351.1"/>
    <property type="molecule type" value="Genomic_DNA"/>
</dbReference>
<keyword evidence="2" id="KW-1185">Reference proteome</keyword>